<dbReference type="KEGG" id="ptan:CRYO30217_02383"/>
<name>A0A916JN64_9FLAO</name>
<feature type="signal peptide" evidence="2">
    <location>
        <begin position="1"/>
        <end position="19"/>
    </location>
</feature>
<dbReference type="PANTHER" id="PTHR36234:SF5">
    <property type="entry name" value="LYSYL ENDOPEPTIDASE"/>
    <property type="match status" value="1"/>
</dbReference>
<dbReference type="InterPro" id="IPR043504">
    <property type="entry name" value="Peptidase_S1_PA_chymotrypsin"/>
</dbReference>
<dbReference type="RefSeq" id="WP_258542613.1">
    <property type="nucleotide sequence ID" value="NZ_OU015584.1"/>
</dbReference>
<dbReference type="Pfam" id="PF18962">
    <property type="entry name" value="Por_Secre_tail"/>
    <property type="match status" value="1"/>
</dbReference>
<protein>
    <recommendedName>
        <fullName evidence="3">Secretion system C-terminal sorting domain-containing protein</fullName>
    </recommendedName>
</protein>
<evidence type="ECO:0000313" key="4">
    <source>
        <dbReference type="EMBL" id="CAG5084127.1"/>
    </source>
</evidence>
<organism evidence="4 5">
    <name type="scientific">Parvicella tangerina</name>
    <dbReference type="NCBI Taxonomy" id="2829795"/>
    <lineage>
        <taxon>Bacteria</taxon>
        <taxon>Pseudomonadati</taxon>
        <taxon>Bacteroidota</taxon>
        <taxon>Flavobacteriia</taxon>
        <taxon>Flavobacteriales</taxon>
        <taxon>Parvicellaceae</taxon>
        <taxon>Parvicella</taxon>
    </lineage>
</organism>
<feature type="chain" id="PRO_5037459852" description="Secretion system C-terminal sorting domain-containing protein" evidence="2">
    <location>
        <begin position="20"/>
        <end position="772"/>
    </location>
</feature>
<dbReference type="NCBIfam" id="TIGR04183">
    <property type="entry name" value="Por_Secre_tail"/>
    <property type="match status" value="1"/>
</dbReference>
<dbReference type="Gene3D" id="2.40.10.10">
    <property type="entry name" value="Trypsin-like serine proteases"/>
    <property type="match status" value="2"/>
</dbReference>
<gene>
    <name evidence="4" type="ORF">CRYO30217_02383</name>
</gene>
<dbReference type="InterPro" id="IPR026444">
    <property type="entry name" value="Secre_tail"/>
</dbReference>
<evidence type="ECO:0000256" key="1">
    <source>
        <dbReference type="ARBA" id="ARBA00022729"/>
    </source>
</evidence>
<dbReference type="PANTHER" id="PTHR36234">
    <property type="entry name" value="LYSYL ENDOPEPTIDASE"/>
    <property type="match status" value="1"/>
</dbReference>
<keyword evidence="1 2" id="KW-0732">Signal</keyword>
<evidence type="ECO:0000259" key="3">
    <source>
        <dbReference type="Pfam" id="PF18962"/>
    </source>
</evidence>
<sequence length="772" mass="82682">MKRLYTLLIGSALAGSLLGQTFDVGGPVTNHTKYSFSDVKDMEVMPSFDLDAVIAANEANAANKIGPYMFGYEHAVNYNLNNSGEWQTLDNGDKVWRIRIASPGALSLNFVFSDFKLPKGAHLHIYNADRSMVVGAYTHENNNPNDELGTELIKGDDATIEYYVPKSAASVGRLQLTMVVHGYNDIMGWYSEKALNDSGGCNMDAICPDGDDWRNEIRSVARIVNGGGVCSGTLLNDVPQSGTPYFLTANHCSPQSMGSYVFQFHYDSPTCGSQTTSNSTAPSASDVKSINGSVLRARNADSDFGLVELNSTPPASYNVYYAGWNNSGNTPQTAVGIHHPSGDVKKISFDDDPLQSASGLSSVANSEWRIEQWERNTTTEGGSSGSGLWDENHLIIGQLHGGQAACGNSVNDYYGKFSMSWDGNGSSQASERLQDWLDPQNTGATTMPGWDPNQPTVDYDAGITNNVVTGTLCSSVYEPEIILKNTGVVTLTSCTITYDVDGGTSNTYNWTGSLATNASEVVVLGSISVSGSGSHTFNATVSNPNGNADENSVNDAIVESFNAIPNSMPVYLNLLVDCYGEEVAWELTEQGSTTVLFSGNNYPGTGTSPVATGTQVTEEMCLSNGCYTFEITDDYGDGMSGAQYGGCDTDGDYNLEDYYGNQFFTMAQADYGTGTSHDFCITSVGVDENNLATMVNVFPNPAEDNFSILLGNSDLKIASVNIVDVRGAVVMNLSKTQTTTQTNVDVSNLSKGVYFVNITTDQGVVTKKLALR</sequence>
<feature type="domain" description="Secretion system C-terminal sorting" evidence="3">
    <location>
        <begin position="697"/>
        <end position="769"/>
    </location>
</feature>
<evidence type="ECO:0000313" key="5">
    <source>
        <dbReference type="Proteomes" id="UP000683507"/>
    </source>
</evidence>
<dbReference type="Proteomes" id="UP000683507">
    <property type="component" value="Chromosome"/>
</dbReference>
<reference evidence="4" key="1">
    <citation type="submission" date="2021-04" db="EMBL/GenBank/DDBJ databases">
        <authorList>
            <person name="Rodrigo-Torres L."/>
            <person name="Arahal R. D."/>
            <person name="Lucena T."/>
        </authorList>
    </citation>
    <scope>NUCLEOTIDE SEQUENCE</scope>
    <source>
        <strain evidence="4">AS29M-1</strain>
    </source>
</reference>
<keyword evidence="5" id="KW-1185">Reference proteome</keyword>
<dbReference type="EMBL" id="OU015584">
    <property type="protein sequence ID" value="CAG5084127.1"/>
    <property type="molecule type" value="Genomic_DNA"/>
</dbReference>
<evidence type="ECO:0000256" key="2">
    <source>
        <dbReference type="SAM" id="SignalP"/>
    </source>
</evidence>
<proteinExistence type="predicted"/>
<accession>A0A916JN64</accession>
<dbReference type="AlphaFoldDB" id="A0A916JN64"/>
<dbReference type="SUPFAM" id="SSF50494">
    <property type="entry name" value="Trypsin-like serine proteases"/>
    <property type="match status" value="1"/>
</dbReference>
<dbReference type="InterPro" id="IPR009003">
    <property type="entry name" value="Peptidase_S1_PA"/>
</dbReference>